<name>A0A6B0V7B5_IXORI</name>
<reference evidence="2" key="1">
    <citation type="submission" date="2019-12" db="EMBL/GenBank/DDBJ databases">
        <title>An insight into the sialome of adult female Ixodes ricinus ticks feeding for 6 days.</title>
        <authorList>
            <person name="Perner J."/>
            <person name="Ribeiro J.M.C."/>
        </authorList>
    </citation>
    <scope>NUCLEOTIDE SEQUENCE</scope>
    <source>
        <strain evidence="2">Semi-engorged</strain>
        <tissue evidence="2">Salivary glands</tissue>
    </source>
</reference>
<sequence>MCVLLLCVALLLCVKYSKMLLFADDIKLYRRTNTVEDCVLLQRDVCSISLWCLTNGLVLNESKTKIISLSRKRDVLQFCYALDTTVISRVCLIRDLGVYLDTEISFNHQVMNIVNSSLNVFGIITRISRNFRNPQCFLMLFRSLVLSRLEFSSVVWNSIGESNSSSIERVQRKFIRVFYDRYLQSKVFYDYERICKQIGLRSLCNRRMTRDFMFLHKVVNGVVDCTALLNSVYLRVPQLSIRIRSLFYPSILHNADPITRLQLVFNKFESNLDELGIDNFGCEQTFRKCIDVFLSF</sequence>
<evidence type="ECO:0000256" key="1">
    <source>
        <dbReference type="SAM" id="SignalP"/>
    </source>
</evidence>
<organism evidence="2">
    <name type="scientific">Ixodes ricinus</name>
    <name type="common">Common tick</name>
    <name type="synonym">Acarus ricinus</name>
    <dbReference type="NCBI Taxonomy" id="34613"/>
    <lineage>
        <taxon>Eukaryota</taxon>
        <taxon>Metazoa</taxon>
        <taxon>Ecdysozoa</taxon>
        <taxon>Arthropoda</taxon>
        <taxon>Chelicerata</taxon>
        <taxon>Arachnida</taxon>
        <taxon>Acari</taxon>
        <taxon>Parasitiformes</taxon>
        <taxon>Ixodida</taxon>
        <taxon>Ixodoidea</taxon>
        <taxon>Ixodidae</taxon>
        <taxon>Ixodinae</taxon>
        <taxon>Ixodes</taxon>
    </lineage>
</organism>
<dbReference type="AlphaFoldDB" id="A0A6B0V7B5"/>
<dbReference type="PANTHER" id="PTHR33332">
    <property type="entry name" value="REVERSE TRANSCRIPTASE DOMAIN-CONTAINING PROTEIN"/>
    <property type="match status" value="1"/>
</dbReference>
<keyword evidence="1" id="KW-0732">Signal</keyword>
<dbReference type="EMBL" id="GIFC01015816">
    <property type="protein sequence ID" value="MXU97899.1"/>
    <property type="molecule type" value="Transcribed_RNA"/>
</dbReference>
<feature type="chain" id="PRO_5025453588" evidence="1">
    <location>
        <begin position="20"/>
        <end position="296"/>
    </location>
</feature>
<feature type="signal peptide" evidence="1">
    <location>
        <begin position="1"/>
        <end position="19"/>
    </location>
</feature>
<protein>
    <submittedName>
        <fullName evidence="2">Putative tick transposon</fullName>
    </submittedName>
</protein>
<evidence type="ECO:0000313" key="2">
    <source>
        <dbReference type="EMBL" id="MXU97899.1"/>
    </source>
</evidence>
<proteinExistence type="predicted"/>
<accession>A0A6B0V7B5</accession>